<dbReference type="EMBL" id="ACDX02000001">
    <property type="protein sequence ID" value="EFC89946.1"/>
    <property type="molecule type" value="Genomic_DNA"/>
</dbReference>
<dbReference type="AlphaFoldDB" id="D2ZT13"/>
<protein>
    <submittedName>
        <fullName evidence="1">Uncharacterized protein</fullName>
    </submittedName>
</protein>
<name>D2ZT13_NEIM2</name>
<gene>
    <name evidence="1" type="ORF">NEIMUCOT_03746</name>
</gene>
<reference evidence="1 2" key="1">
    <citation type="submission" date="2009-10" db="EMBL/GenBank/DDBJ databases">
        <authorList>
            <person name="Weinstock G."/>
            <person name="Sodergren E."/>
            <person name="Clifton S."/>
            <person name="Fulton L."/>
            <person name="Fulton B."/>
            <person name="Courtney L."/>
            <person name="Fronick C."/>
            <person name="Harrison M."/>
            <person name="Strong C."/>
            <person name="Farmer C."/>
            <person name="Delahaunty K."/>
            <person name="Markovic C."/>
            <person name="Hall O."/>
            <person name="Minx P."/>
            <person name="Tomlinson C."/>
            <person name="Mitreva M."/>
            <person name="Nelson J."/>
            <person name="Hou S."/>
            <person name="Wollam A."/>
            <person name="Pepin K.H."/>
            <person name="Johnson M."/>
            <person name="Bhonagiri V."/>
            <person name="Nash W.E."/>
            <person name="Warren W."/>
            <person name="Chinwalla A."/>
            <person name="Mardis E.R."/>
            <person name="Wilson R.K."/>
        </authorList>
    </citation>
    <scope>NUCLEOTIDE SEQUENCE [LARGE SCALE GENOMIC DNA]</scope>
    <source>
        <strain evidence="2">ATCC 25996 / DSM 4631 / NCTC 10774 / M26</strain>
    </source>
</reference>
<comment type="caution">
    <text evidence="1">The sequence shown here is derived from an EMBL/GenBank/DDBJ whole genome shotgun (WGS) entry which is preliminary data.</text>
</comment>
<accession>D2ZT13</accession>
<dbReference type="Proteomes" id="UP000003344">
    <property type="component" value="Unassembled WGS sequence"/>
</dbReference>
<evidence type="ECO:0000313" key="2">
    <source>
        <dbReference type="Proteomes" id="UP000003344"/>
    </source>
</evidence>
<proteinExistence type="predicted"/>
<dbReference type="RefSeq" id="WP_003740952.1">
    <property type="nucleotide sequence ID" value="NZ_ACDX02000001.1"/>
</dbReference>
<evidence type="ECO:0000313" key="1">
    <source>
        <dbReference type="EMBL" id="EFC89946.1"/>
    </source>
</evidence>
<organism evidence="1 2">
    <name type="scientific">Neisseria mucosa (strain ATCC 25996 / DSM 4631 / NCTC 10774 / M26)</name>
    <dbReference type="NCBI Taxonomy" id="546266"/>
    <lineage>
        <taxon>Bacteria</taxon>
        <taxon>Pseudomonadati</taxon>
        <taxon>Pseudomonadota</taxon>
        <taxon>Betaproteobacteria</taxon>
        <taxon>Neisseriales</taxon>
        <taxon>Neisseriaceae</taxon>
        <taxon>Neisseria</taxon>
    </lineage>
</organism>
<sequence length="51" mass="5770">MILKDKIYALIRADFYPYRIFFRFSDGLSVAPTSRGRKKAALGSDFAPKAV</sequence>